<dbReference type="PANTHER" id="PTHR35005:SF1">
    <property type="entry name" value="2-AMINO-5-FORMYLAMINO-6-RIBOSYLAMINOPYRIMIDIN-4(3H)-ONE 5'-MONOPHOSPHATE DEFORMYLASE"/>
    <property type="match status" value="1"/>
</dbReference>
<reference evidence="6" key="2">
    <citation type="submission" date="2021-04" db="EMBL/GenBank/DDBJ databases">
        <authorList>
            <person name="Gilroy R."/>
        </authorList>
    </citation>
    <scope>NUCLEOTIDE SEQUENCE</scope>
    <source>
        <strain evidence="6">CHK169-2315</strain>
    </source>
</reference>
<evidence type="ECO:0000256" key="2">
    <source>
        <dbReference type="ARBA" id="ARBA00022723"/>
    </source>
</evidence>
<evidence type="ECO:0000256" key="5">
    <source>
        <dbReference type="ARBA" id="ARBA00024029"/>
    </source>
</evidence>
<dbReference type="GO" id="GO:0016811">
    <property type="term" value="F:hydrolase activity, acting on carbon-nitrogen (but not peptide) bonds, in linear amides"/>
    <property type="evidence" value="ECO:0007669"/>
    <property type="project" value="TreeGrafter"/>
</dbReference>
<evidence type="ECO:0000313" key="6">
    <source>
        <dbReference type="EMBL" id="HIV75793.1"/>
    </source>
</evidence>
<keyword evidence="3" id="KW-0378">Hydrolase</keyword>
<name>A0A9D1TLG9_9BACI</name>
<evidence type="ECO:0000256" key="3">
    <source>
        <dbReference type="ARBA" id="ARBA00022801"/>
    </source>
</evidence>
<dbReference type="SUPFAM" id="SSF102215">
    <property type="entry name" value="Creatininase"/>
    <property type="match status" value="1"/>
</dbReference>
<dbReference type="PANTHER" id="PTHR35005">
    <property type="entry name" value="3-DEHYDRO-SCYLLO-INOSOSE HYDROLASE"/>
    <property type="match status" value="1"/>
</dbReference>
<dbReference type="GO" id="GO:0046872">
    <property type="term" value="F:metal ion binding"/>
    <property type="evidence" value="ECO:0007669"/>
    <property type="project" value="UniProtKB-KW"/>
</dbReference>
<dbReference type="Pfam" id="PF02633">
    <property type="entry name" value="Creatininase"/>
    <property type="match status" value="1"/>
</dbReference>
<evidence type="ECO:0000256" key="4">
    <source>
        <dbReference type="ARBA" id="ARBA00022833"/>
    </source>
</evidence>
<dbReference type="Gene3D" id="3.40.50.10310">
    <property type="entry name" value="Creatininase"/>
    <property type="match status" value="1"/>
</dbReference>
<reference evidence="6" key="1">
    <citation type="journal article" date="2021" name="PeerJ">
        <title>Extensive microbial diversity within the chicken gut microbiome revealed by metagenomics and culture.</title>
        <authorList>
            <person name="Gilroy R."/>
            <person name="Ravi A."/>
            <person name="Getino M."/>
            <person name="Pursley I."/>
            <person name="Horton D.L."/>
            <person name="Alikhan N.F."/>
            <person name="Baker D."/>
            <person name="Gharbi K."/>
            <person name="Hall N."/>
            <person name="Watson M."/>
            <person name="Adriaenssens E.M."/>
            <person name="Foster-Nyarko E."/>
            <person name="Jarju S."/>
            <person name="Secka A."/>
            <person name="Antonio M."/>
            <person name="Oren A."/>
            <person name="Chaudhuri R.R."/>
            <person name="La Ragione R."/>
            <person name="Hildebrand F."/>
            <person name="Pallen M.J."/>
        </authorList>
    </citation>
    <scope>NUCLEOTIDE SEQUENCE</scope>
    <source>
        <strain evidence="6">CHK169-2315</strain>
    </source>
</reference>
<dbReference type="AlphaFoldDB" id="A0A9D1TLG9"/>
<sequence length="252" mass="28046">MKKWETMTREQLKSAADAGSVVVVTIGAMEQHGPHLPVHTDNVIMTTIGEASVTKASAHIPVVLGPHIPFGYSPHHFLYAGAISLSVETLLQLLKDVVESVIKSGFKKIFLLNSHGGNGEIIRIAMKDLHEQYSTHYIGAASYWEVAQDTLTVFKEKNDVFDVGHAGQFETSIMMAVEEQYVDLSKLQKGDPNRQEVALEFPAYVLLTPNNIWETMDGFSDDPTLATKQFGERIIQIVSDEVSNILQLFYER</sequence>
<keyword evidence="4" id="KW-0862">Zinc</keyword>
<evidence type="ECO:0000313" key="7">
    <source>
        <dbReference type="Proteomes" id="UP000823937"/>
    </source>
</evidence>
<organism evidence="6 7">
    <name type="scientific">Candidatus Pseudogracilibacillus intestinigallinarum</name>
    <dbReference type="NCBI Taxonomy" id="2838742"/>
    <lineage>
        <taxon>Bacteria</taxon>
        <taxon>Bacillati</taxon>
        <taxon>Bacillota</taxon>
        <taxon>Bacilli</taxon>
        <taxon>Bacillales</taxon>
        <taxon>Bacillaceae</taxon>
        <taxon>Pseudogracilibacillus</taxon>
    </lineage>
</organism>
<comment type="cofactor">
    <cofactor evidence="1">
        <name>Zn(2+)</name>
        <dbReference type="ChEBI" id="CHEBI:29105"/>
    </cofactor>
</comment>
<protein>
    <submittedName>
        <fullName evidence="6">Creatininase family protein</fullName>
    </submittedName>
</protein>
<gene>
    <name evidence="6" type="ORF">H9895_12020</name>
</gene>
<comment type="similarity">
    <text evidence="5">Belongs to the creatininase superfamily.</text>
</comment>
<proteinExistence type="inferred from homology"/>
<dbReference type="InterPro" id="IPR003785">
    <property type="entry name" value="Creatininase/forma_Hydrolase"/>
</dbReference>
<dbReference type="Proteomes" id="UP000823937">
    <property type="component" value="Unassembled WGS sequence"/>
</dbReference>
<dbReference type="EMBL" id="DXHX01000170">
    <property type="protein sequence ID" value="HIV75793.1"/>
    <property type="molecule type" value="Genomic_DNA"/>
</dbReference>
<dbReference type="InterPro" id="IPR024087">
    <property type="entry name" value="Creatininase-like_sf"/>
</dbReference>
<accession>A0A9D1TLG9</accession>
<keyword evidence="2" id="KW-0479">Metal-binding</keyword>
<comment type="caution">
    <text evidence="6">The sequence shown here is derived from an EMBL/GenBank/DDBJ whole genome shotgun (WGS) entry which is preliminary data.</text>
</comment>
<dbReference type="GO" id="GO:0009231">
    <property type="term" value="P:riboflavin biosynthetic process"/>
    <property type="evidence" value="ECO:0007669"/>
    <property type="project" value="TreeGrafter"/>
</dbReference>
<evidence type="ECO:0000256" key="1">
    <source>
        <dbReference type="ARBA" id="ARBA00001947"/>
    </source>
</evidence>